<reference evidence="1" key="1">
    <citation type="submission" date="2013-04" db="EMBL/GenBank/DDBJ databases">
        <authorList>
            <person name="Qu J."/>
            <person name="Murali S.C."/>
            <person name="Bandaranaike D."/>
            <person name="Bellair M."/>
            <person name="Blankenburg K."/>
            <person name="Chao H."/>
            <person name="Dinh H."/>
            <person name="Doddapaneni H."/>
            <person name="Downs B."/>
            <person name="Dugan-Rocha S."/>
            <person name="Elkadiri S."/>
            <person name="Gnanaolivu R.D."/>
            <person name="Hernandez B."/>
            <person name="Javaid M."/>
            <person name="Jayaseelan J.C."/>
            <person name="Lee S."/>
            <person name="Li M."/>
            <person name="Ming W."/>
            <person name="Munidasa M."/>
            <person name="Muniz J."/>
            <person name="Nguyen L."/>
            <person name="Ongeri F."/>
            <person name="Osuji N."/>
            <person name="Pu L.-L."/>
            <person name="Puazo M."/>
            <person name="Qu C."/>
            <person name="Quiroz J."/>
            <person name="Raj R."/>
            <person name="Weissenberger G."/>
            <person name="Xin Y."/>
            <person name="Zou X."/>
            <person name="Han Y."/>
            <person name="Richards S."/>
            <person name="Worley K."/>
            <person name="Muzny D."/>
            <person name="Gibbs R."/>
        </authorList>
    </citation>
    <scope>NUCLEOTIDE SEQUENCE</scope>
    <source>
        <strain evidence="1">Sampled in the wild</strain>
    </source>
</reference>
<protein>
    <submittedName>
        <fullName evidence="1">Uncharacterized protein</fullName>
    </submittedName>
</protein>
<organism evidence="1 2">
    <name type="scientific">Ladona fulva</name>
    <name type="common">Scarce chaser dragonfly</name>
    <name type="synonym">Libellula fulva</name>
    <dbReference type="NCBI Taxonomy" id="123851"/>
    <lineage>
        <taxon>Eukaryota</taxon>
        <taxon>Metazoa</taxon>
        <taxon>Ecdysozoa</taxon>
        <taxon>Arthropoda</taxon>
        <taxon>Hexapoda</taxon>
        <taxon>Insecta</taxon>
        <taxon>Pterygota</taxon>
        <taxon>Palaeoptera</taxon>
        <taxon>Odonata</taxon>
        <taxon>Epiprocta</taxon>
        <taxon>Anisoptera</taxon>
        <taxon>Libelluloidea</taxon>
        <taxon>Libellulidae</taxon>
        <taxon>Ladona</taxon>
    </lineage>
</organism>
<evidence type="ECO:0000313" key="1">
    <source>
        <dbReference type="EMBL" id="KAG8233573.1"/>
    </source>
</evidence>
<dbReference type="AlphaFoldDB" id="A0A8K0KFU7"/>
<accession>A0A8K0KFU7</accession>
<dbReference type="EMBL" id="KZ308731">
    <property type="protein sequence ID" value="KAG8233573.1"/>
    <property type="molecule type" value="Genomic_DNA"/>
</dbReference>
<reference evidence="1" key="2">
    <citation type="submission" date="2017-10" db="EMBL/GenBank/DDBJ databases">
        <title>Ladona fulva Genome sequencing and assembly.</title>
        <authorList>
            <person name="Murali S."/>
            <person name="Richards S."/>
            <person name="Bandaranaike D."/>
            <person name="Bellair M."/>
            <person name="Blankenburg K."/>
            <person name="Chao H."/>
            <person name="Dinh H."/>
            <person name="Doddapaneni H."/>
            <person name="Dugan-Rocha S."/>
            <person name="Elkadiri S."/>
            <person name="Gnanaolivu R."/>
            <person name="Hernandez B."/>
            <person name="Skinner E."/>
            <person name="Javaid M."/>
            <person name="Lee S."/>
            <person name="Li M."/>
            <person name="Ming W."/>
            <person name="Munidasa M."/>
            <person name="Muniz J."/>
            <person name="Nguyen L."/>
            <person name="Hughes D."/>
            <person name="Osuji N."/>
            <person name="Pu L.-L."/>
            <person name="Puazo M."/>
            <person name="Qu C."/>
            <person name="Quiroz J."/>
            <person name="Raj R."/>
            <person name="Weissenberger G."/>
            <person name="Xin Y."/>
            <person name="Zou X."/>
            <person name="Han Y."/>
            <person name="Worley K."/>
            <person name="Muzny D."/>
            <person name="Gibbs R."/>
        </authorList>
    </citation>
    <scope>NUCLEOTIDE SEQUENCE</scope>
    <source>
        <strain evidence="1">Sampled in the wild</strain>
    </source>
</reference>
<evidence type="ECO:0000313" key="2">
    <source>
        <dbReference type="Proteomes" id="UP000792457"/>
    </source>
</evidence>
<comment type="caution">
    <text evidence="1">The sequence shown here is derived from an EMBL/GenBank/DDBJ whole genome shotgun (WGS) entry which is preliminary data.</text>
</comment>
<gene>
    <name evidence="1" type="ORF">J437_LFUL000984</name>
</gene>
<sequence>MEMTSHKFLFTQCFWREVTEIRVSSMDCFMGLKNINFVTGTSQAIRSIPATCAYGIAKPRNSIVQKLTGNFEKPQLQVKKKSSIKA</sequence>
<proteinExistence type="predicted"/>
<name>A0A8K0KFU7_LADFU</name>
<keyword evidence="2" id="KW-1185">Reference proteome</keyword>
<dbReference type="Proteomes" id="UP000792457">
    <property type="component" value="Unassembled WGS sequence"/>
</dbReference>